<dbReference type="EMBL" id="RSFW01000017">
    <property type="protein sequence ID" value="RSD26098.1"/>
    <property type="molecule type" value="Genomic_DNA"/>
</dbReference>
<organism evidence="1 2">
    <name type="scientific">Mesobacillus subterraneus</name>
    <dbReference type="NCBI Taxonomy" id="285983"/>
    <lineage>
        <taxon>Bacteria</taxon>
        <taxon>Bacillati</taxon>
        <taxon>Bacillota</taxon>
        <taxon>Bacilli</taxon>
        <taxon>Bacillales</taxon>
        <taxon>Bacillaceae</taxon>
        <taxon>Mesobacillus</taxon>
    </lineage>
</organism>
<reference evidence="2" key="1">
    <citation type="submission" date="2018-12" db="EMBL/GenBank/DDBJ databases">
        <title>Bacillus chawlae sp. nov., Bacillus glennii sp. nov., and Bacillus saganii sp. nov. Isolated from the Vehicle Assembly Building at Kennedy Space Center where the Viking Spacecraft were Assembled.</title>
        <authorList>
            <person name="Seuylemezian A."/>
            <person name="Vaishampayan P."/>
        </authorList>
    </citation>
    <scope>NUCLEOTIDE SEQUENCE [LARGE SCALE GENOMIC DNA]</scope>
    <source>
        <strain evidence="2">DSM 13966</strain>
    </source>
</reference>
<dbReference type="Proteomes" id="UP000279911">
    <property type="component" value="Unassembled WGS sequence"/>
</dbReference>
<comment type="caution">
    <text evidence="1">The sequence shown here is derived from an EMBL/GenBank/DDBJ whole genome shotgun (WGS) entry which is preliminary data.</text>
</comment>
<dbReference type="AlphaFoldDB" id="A0A3R9E851"/>
<evidence type="ECO:0000313" key="2">
    <source>
        <dbReference type="Proteomes" id="UP000279911"/>
    </source>
</evidence>
<evidence type="ECO:0000313" key="1">
    <source>
        <dbReference type="EMBL" id="RSD26098.1"/>
    </source>
</evidence>
<accession>A0A3R9E851</accession>
<gene>
    <name evidence="1" type="primary">fbpA</name>
    <name evidence="1" type="ORF">EJA10_14810</name>
</gene>
<dbReference type="OrthoDB" id="2943380at2"/>
<proteinExistence type="predicted"/>
<protein>
    <submittedName>
        <fullName evidence="1">Fur-regulated basic protein FbpA</fullName>
    </submittedName>
</protein>
<sequence length="76" mass="8861">MAMRQSSCCAMFKMNFNKEALPMSIFLRSAIDKLKEHYIQHLLNSGMTNMSETELKKMTVTELKDLLNREIKCTKN</sequence>
<name>A0A3R9E851_9BACI</name>